<protein>
    <submittedName>
        <fullName evidence="2">Uncharacterized protein</fullName>
    </submittedName>
</protein>
<evidence type="ECO:0000256" key="1">
    <source>
        <dbReference type="SAM" id="MobiDB-lite"/>
    </source>
</evidence>
<dbReference type="Proteomes" id="UP000447434">
    <property type="component" value="Chromosome 11"/>
</dbReference>
<evidence type="ECO:0000313" key="2">
    <source>
        <dbReference type="EMBL" id="KAE9603547.1"/>
    </source>
</evidence>
<feature type="compositionally biased region" description="Basic and acidic residues" evidence="1">
    <location>
        <begin position="57"/>
        <end position="67"/>
    </location>
</feature>
<feature type="compositionally biased region" description="Low complexity" evidence="1">
    <location>
        <begin position="43"/>
        <end position="55"/>
    </location>
</feature>
<accession>A0A6A4PPP0</accession>
<feature type="region of interest" description="Disordered" evidence="1">
    <location>
        <begin position="43"/>
        <end position="67"/>
    </location>
</feature>
<gene>
    <name evidence="2" type="ORF">Lalb_Chr11g0062071</name>
</gene>
<evidence type="ECO:0000313" key="3">
    <source>
        <dbReference type="Proteomes" id="UP000447434"/>
    </source>
</evidence>
<reference evidence="3" key="1">
    <citation type="journal article" date="2020" name="Nat. Commun.">
        <title>Genome sequence of the cluster root forming white lupin.</title>
        <authorList>
            <person name="Hufnagel B."/>
            <person name="Marques A."/>
            <person name="Soriano A."/>
            <person name="Marques L."/>
            <person name="Divol F."/>
            <person name="Doumas P."/>
            <person name="Sallet E."/>
            <person name="Mancinotti D."/>
            <person name="Carrere S."/>
            <person name="Marande W."/>
            <person name="Arribat S."/>
            <person name="Keller J."/>
            <person name="Huneau C."/>
            <person name="Blein T."/>
            <person name="Aime D."/>
            <person name="Laguerre M."/>
            <person name="Taylor J."/>
            <person name="Schubert V."/>
            <person name="Nelson M."/>
            <person name="Geu-Flores F."/>
            <person name="Crespi M."/>
            <person name="Gallardo-Guerrero K."/>
            <person name="Delaux P.-M."/>
            <person name="Salse J."/>
            <person name="Berges H."/>
            <person name="Guyot R."/>
            <person name="Gouzy J."/>
            <person name="Peret B."/>
        </authorList>
    </citation>
    <scope>NUCLEOTIDE SEQUENCE [LARGE SCALE GENOMIC DNA]</scope>
    <source>
        <strain evidence="3">cv. Amiga</strain>
    </source>
</reference>
<keyword evidence="3" id="KW-1185">Reference proteome</keyword>
<comment type="caution">
    <text evidence="2">The sequence shown here is derived from an EMBL/GenBank/DDBJ whole genome shotgun (WGS) entry which is preliminary data.</text>
</comment>
<organism evidence="2 3">
    <name type="scientific">Lupinus albus</name>
    <name type="common">White lupine</name>
    <name type="synonym">Lupinus termis</name>
    <dbReference type="NCBI Taxonomy" id="3870"/>
    <lineage>
        <taxon>Eukaryota</taxon>
        <taxon>Viridiplantae</taxon>
        <taxon>Streptophyta</taxon>
        <taxon>Embryophyta</taxon>
        <taxon>Tracheophyta</taxon>
        <taxon>Spermatophyta</taxon>
        <taxon>Magnoliopsida</taxon>
        <taxon>eudicotyledons</taxon>
        <taxon>Gunneridae</taxon>
        <taxon>Pentapetalae</taxon>
        <taxon>rosids</taxon>
        <taxon>fabids</taxon>
        <taxon>Fabales</taxon>
        <taxon>Fabaceae</taxon>
        <taxon>Papilionoideae</taxon>
        <taxon>50 kb inversion clade</taxon>
        <taxon>genistoids sensu lato</taxon>
        <taxon>core genistoids</taxon>
        <taxon>Genisteae</taxon>
        <taxon>Lupinus</taxon>
    </lineage>
</organism>
<dbReference type="AlphaFoldDB" id="A0A6A4PPP0"/>
<proteinExistence type="predicted"/>
<name>A0A6A4PPP0_LUPAL</name>
<sequence>MLCEECDLPIHSANHHAKKHHGFLLTGTKLSVTATSYSLSMSPLPSNSNNSSCCNKVSHDPHWVTNE</sequence>
<dbReference type="EMBL" id="WOCE01000011">
    <property type="protein sequence ID" value="KAE9603547.1"/>
    <property type="molecule type" value="Genomic_DNA"/>
</dbReference>